<dbReference type="AlphaFoldDB" id="A0A1H1N0Q4"/>
<feature type="domain" description="Phosphoribosyltransferase" evidence="3">
    <location>
        <begin position="179"/>
        <end position="224"/>
    </location>
</feature>
<dbReference type="PANTHER" id="PTHR47505">
    <property type="entry name" value="DNA UTILIZATION PROTEIN YHGH"/>
    <property type="match status" value="1"/>
</dbReference>
<dbReference type="InterPro" id="IPR051910">
    <property type="entry name" value="ComF/GntX_DNA_util-trans"/>
</dbReference>
<evidence type="ECO:0000256" key="2">
    <source>
        <dbReference type="SAM" id="MobiDB-lite"/>
    </source>
</evidence>
<sequence>MTAELLLGAVCPGCQAPGFGLCTACRVRLAEPAPHRAVPTPCPSGFPTTYSGGPYDDLLHAVIPAHKERQAWLLTAPLADRLATAVEELIMRTAVDGAPLVLVPVPSTAAAVRRRGRDATAAIAGSAVLRLRRDHDRPLTMIKMLRPVRRLADQSELTESERRRNLAGGYGLRRGLPRLPVGAQLILVDDLVTTGSSLTEACRAVRAAGLSVLGAAVVAATQRRHPSDDRAVRPSGGRVLDRG</sequence>
<dbReference type="STRING" id="630515.SAMN04489812_0322"/>
<name>A0A1H1N0Q4_9ACTN</name>
<keyword evidence="5" id="KW-1185">Reference proteome</keyword>
<gene>
    <name evidence="4" type="ORF">SAMN04489812_0322</name>
</gene>
<comment type="similarity">
    <text evidence="1">Belongs to the ComF/GntX family.</text>
</comment>
<keyword evidence="4" id="KW-0808">Transferase</keyword>
<accession>A0A1H1N0Q4</accession>
<feature type="region of interest" description="Disordered" evidence="2">
    <location>
        <begin position="224"/>
        <end position="243"/>
    </location>
</feature>
<keyword evidence="4" id="KW-0328">Glycosyltransferase</keyword>
<dbReference type="CDD" id="cd06223">
    <property type="entry name" value="PRTases_typeI"/>
    <property type="match status" value="1"/>
</dbReference>
<dbReference type="Pfam" id="PF00156">
    <property type="entry name" value="Pribosyltran"/>
    <property type="match status" value="1"/>
</dbReference>
<dbReference type="InterPro" id="IPR029057">
    <property type="entry name" value="PRTase-like"/>
</dbReference>
<dbReference type="Gene3D" id="3.40.50.2020">
    <property type="match status" value="1"/>
</dbReference>
<dbReference type="InterPro" id="IPR000836">
    <property type="entry name" value="PRTase_dom"/>
</dbReference>
<evidence type="ECO:0000313" key="5">
    <source>
        <dbReference type="Proteomes" id="UP000199103"/>
    </source>
</evidence>
<dbReference type="SUPFAM" id="SSF53271">
    <property type="entry name" value="PRTase-like"/>
    <property type="match status" value="1"/>
</dbReference>
<evidence type="ECO:0000313" key="4">
    <source>
        <dbReference type="EMBL" id="SDR92275.1"/>
    </source>
</evidence>
<dbReference type="GO" id="GO:0016757">
    <property type="term" value="F:glycosyltransferase activity"/>
    <property type="evidence" value="ECO:0007669"/>
    <property type="project" value="UniProtKB-KW"/>
</dbReference>
<evidence type="ECO:0000259" key="3">
    <source>
        <dbReference type="Pfam" id="PF00156"/>
    </source>
</evidence>
<dbReference type="EMBL" id="LT629772">
    <property type="protein sequence ID" value="SDR92275.1"/>
    <property type="molecule type" value="Genomic_DNA"/>
</dbReference>
<dbReference type="Proteomes" id="UP000199103">
    <property type="component" value="Chromosome I"/>
</dbReference>
<evidence type="ECO:0000256" key="1">
    <source>
        <dbReference type="ARBA" id="ARBA00008007"/>
    </source>
</evidence>
<protein>
    <submittedName>
        <fullName evidence="4">Predicted amidophosphoribosyltransferases</fullName>
    </submittedName>
</protein>
<dbReference type="PANTHER" id="PTHR47505:SF1">
    <property type="entry name" value="DNA UTILIZATION PROTEIN YHGH"/>
    <property type="match status" value="1"/>
</dbReference>
<reference evidence="4 5" key="1">
    <citation type="submission" date="2016-10" db="EMBL/GenBank/DDBJ databases">
        <authorList>
            <person name="de Groot N.N."/>
        </authorList>
    </citation>
    <scope>NUCLEOTIDE SEQUENCE [LARGE SCALE GENOMIC DNA]</scope>
    <source>
        <strain evidence="4 5">DSM 21800</strain>
    </source>
</reference>
<organism evidence="4 5">
    <name type="scientific">Microlunatus soli</name>
    <dbReference type="NCBI Taxonomy" id="630515"/>
    <lineage>
        <taxon>Bacteria</taxon>
        <taxon>Bacillati</taxon>
        <taxon>Actinomycetota</taxon>
        <taxon>Actinomycetes</taxon>
        <taxon>Propionibacteriales</taxon>
        <taxon>Propionibacteriaceae</taxon>
        <taxon>Microlunatus</taxon>
    </lineage>
</organism>
<proteinExistence type="inferred from homology"/>